<keyword evidence="4" id="KW-0804">Transcription</keyword>
<dbReference type="KEGG" id="zma:103647153"/>
<dbReference type="InterPro" id="IPR036576">
    <property type="entry name" value="WRKY_dom_sf"/>
</dbReference>
<proteinExistence type="predicted"/>
<evidence type="ECO:0000259" key="7">
    <source>
        <dbReference type="PROSITE" id="PS50811"/>
    </source>
</evidence>
<accession>A0A804MKS3</accession>
<dbReference type="SMART" id="SM00774">
    <property type="entry name" value="WRKY"/>
    <property type="match status" value="1"/>
</dbReference>
<dbReference type="Gramene" id="Zm00001eb093930_T001">
    <property type="protein sequence ID" value="Zm00001eb093930_P001"/>
    <property type="gene ID" value="Zm00001eb093930"/>
</dbReference>
<feature type="domain" description="WRKY" evidence="7">
    <location>
        <begin position="162"/>
        <end position="222"/>
    </location>
</feature>
<keyword evidence="9" id="KW-1185">Reference proteome</keyword>
<dbReference type="GO" id="GO:0000976">
    <property type="term" value="F:transcription cis-regulatory region binding"/>
    <property type="evidence" value="ECO:0000318"/>
    <property type="project" value="GO_Central"/>
</dbReference>
<dbReference type="PANTHER" id="PTHR31282">
    <property type="entry name" value="WRKY TRANSCRIPTION FACTOR 21-RELATED"/>
    <property type="match status" value="1"/>
</dbReference>
<evidence type="ECO:0000256" key="5">
    <source>
        <dbReference type="ARBA" id="ARBA00023242"/>
    </source>
</evidence>
<keyword evidence="5" id="KW-0539">Nucleus</keyword>
<evidence type="ECO:0000256" key="2">
    <source>
        <dbReference type="ARBA" id="ARBA00023015"/>
    </source>
</evidence>
<protein>
    <recommendedName>
        <fullName evidence="7">WRKY domain-containing protein</fullName>
    </recommendedName>
</protein>
<reference evidence="9" key="1">
    <citation type="submission" date="2015-12" db="EMBL/GenBank/DDBJ databases">
        <title>Update maize B73 reference genome by single molecule sequencing technologies.</title>
        <authorList>
            <consortium name="Maize Genome Sequencing Project"/>
            <person name="Ware D."/>
        </authorList>
    </citation>
    <scope>NUCLEOTIDE SEQUENCE [LARGE SCALE GENOMIC DNA]</scope>
    <source>
        <strain evidence="9">cv. B73</strain>
    </source>
</reference>
<sequence length="311" mass="33790">MDFRSNDDLVMPPPPPPCGHGWEMMEAMRRQQELVMQLRALVLPLLVHGAMDGGGGGAPSAADIAVQLFDDVIGCNIGVVSTLEGCILSTGGGGPSVESVDDKSLVMRNNSAPASNNGEKAEKQARLAANSKQLNSVVVGQKRRRNNDKRSRSLVTHVPHYDGHLWRKYGQKNINGRKHPRSYYRCAYRERNCLATKTVEEQEPNADDGNSSSSAMAGEESPKYTVVYYGDHTCNDHIIHAVSTVQLPQLVASVDLGQGTEMDQTTATRAGGVQESDEADHLDLPALLEVFDSSLVDWEALYHSPNVATHS</sequence>
<dbReference type="InterPro" id="IPR003657">
    <property type="entry name" value="WRKY_dom"/>
</dbReference>
<dbReference type="RefSeq" id="XP_008669938.1">
    <property type="nucleotide sequence ID" value="XM_008671716.2"/>
</dbReference>
<dbReference type="InParanoid" id="A0A804MKS3"/>
<organism evidence="8 9">
    <name type="scientific">Zea mays</name>
    <name type="common">Maize</name>
    <dbReference type="NCBI Taxonomy" id="4577"/>
    <lineage>
        <taxon>Eukaryota</taxon>
        <taxon>Viridiplantae</taxon>
        <taxon>Streptophyta</taxon>
        <taxon>Embryophyta</taxon>
        <taxon>Tracheophyta</taxon>
        <taxon>Spermatophyta</taxon>
        <taxon>Magnoliopsida</taxon>
        <taxon>Liliopsida</taxon>
        <taxon>Poales</taxon>
        <taxon>Poaceae</taxon>
        <taxon>PACMAD clade</taxon>
        <taxon>Panicoideae</taxon>
        <taxon>Andropogonodae</taxon>
        <taxon>Andropogoneae</taxon>
        <taxon>Tripsacinae</taxon>
        <taxon>Zea</taxon>
    </lineage>
</organism>
<dbReference type="SUPFAM" id="SSF118290">
    <property type="entry name" value="WRKY DNA-binding domain"/>
    <property type="match status" value="1"/>
</dbReference>
<name>A0A804MKS3_MAIZE</name>
<dbReference type="GO" id="GO:0005634">
    <property type="term" value="C:nucleus"/>
    <property type="evidence" value="ECO:0000318"/>
    <property type="project" value="GO_Central"/>
</dbReference>
<keyword evidence="3" id="KW-0238">DNA-binding</keyword>
<feature type="region of interest" description="Disordered" evidence="6">
    <location>
        <begin position="198"/>
        <end position="219"/>
    </location>
</feature>
<evidence type="ECO:0000256" key="1">
    <source>
        <dbReference type="ARBA" id="ARBA00004123"/>
    </source>
</evidence>
<keyword evidence="2" id="KW-0805">Transcription regulation</keyword>
<reference evidence="8" key="2">
    <citation type="submission" date="2019-07" db="EMBL/GenBank/DDBJ databases">
        <authorList>
            <person name="Seetharam A."/>
            <person name="Woodhouse M."/>
            <person name="Cannon E."/>
        </authorList>
    </citation>
    <scope>NUCLEOTIDE SEQUENCE [LARGE SCALE GENOMIC DNA]</scope>
    <source>
        <strain evidence="8">cv. B73</strain>
    </source>
</reference>
<evidence type="ECO:0000256" key="4">
    <source>
        <dbReference type="ARBA" id="ARBA00023163"/>
    </source>
</evidence>
<dbReference type="PROSITE" id="PS50811">
    <property type="entry name" value="WRKY"/>
    <property type="match status" value="1"/>
</dbReference>
<dbReference type="GeneID" id="103647153"/>
<dbReference type="SMR" id="A0A804MKS3"/>
<evidence type="ECO:0000313" key="9">
    <source>
        <dbReference type="Proteomes" id="UP000007305"/>
    </source>
</evidence>
<dbReference type="Gene3D" id="2.20.25.80">
    <property type="entry name" value="WRKY domain"/>
    <property type="match status" value="1"/>
</dbReference>
<evidence type="ECO:0000256" key="3">
    <source>
        <dbReference type="ARBA" id="ARBA00023125"/>
    </source>
</evidence>
<comment type="subcellular location">
    <subcellularLocation>
        <location evidence="1">Nucleus</location>
    </subcellularLocation>
</comment>
<dbReference type="GO" id="GO:0003700">
    <property type="term" value="F:DNA-binding transcription factor activity"/>
    <property type="evidence" value="ECO:0000318"/>
    <property type="project" value="GO_Central"/>
</dbReference>
<evidence type="ECO:0000313" key="8">
    <source>
        <dbReference type="EnsemblPlants" id="Zm00001eb093930_P001"/>
    </source>
</evidence>
<dbReference type="InterPro" id="IPR044810">
    <property type="entry name" value="WRKY_plant"/>
</dbReference>
<gene>
    <name evidence="8" type="primary">LOC103647153</name>
</gene>
<dbReference type="AlphaFoldDB" id="A0A804MKS3"/>
<evidence type="ECO:0000256" key="6">
    <source>
        <dbReference type="SAM" id="MobiDB-lite"/>
    </source>
</evidence>
<dbReference type="EnsemblPlants" id="Zm00001eb093930_T001">
    <property type="protein sequence ID" value="Zm00001eb093930_P001"/>
    <property type="gene ID" value="Zm00001eb093930"/>
</dbReference>
<dbReference type="OrthoDB" id="2021064at2759"/>
<reference evidence="8" key="3">
    <citation type="submission" date="2021-05" db="UniProtKB">
        <authorList>
            <consortium name="EnsemblPlants"/>
        </authorList>
    </citation>
    <scope>IDENTIFICATION</scope>
    <source>
        <strain evidence="8">cv. B73</strain>
    </source>
</reference>
<dbReference type="Pfam" id="PF03106">
    <property type="entry name" value="WRKY"/>
    <property type="match status" value="1"/>
</dbReference>
<dbReference type="Proteomes" id="UP000007305">
    <property type="component" value="Chromosome 2"/>
</dbReference>
<dbReference type="GO" id="GO:0006355">
    <property type="term" value="P:regulation of DNA-templated transcription"/>
    <property type="evidence" value="ECO:0000318"/>
    <property type="project" value="GO_Central"/>
</dbReference>